<keyword evidence="2" id="KW-1185">Reference proteome</keyword>
<dbReference type="PANTHER" id="PTHR42905:SF16">
    <property type="entry name" value="CARBOXYPHOSPHONOENOLPYRUVATE PHOSPHONOMUTASE-LIKE PROTEIN (AFU_ORTHOLOGUE AFUA_5G07230)"/>
    <property type="match status" value="1"/>
</dbReference>
<dbReference type="Gene3D" id="6.10.250.2750">
    <property type="match status" value="1"/>
</dbReference>
<dbReference type="Pfam" id="PF13714">
    <property type="entry name" value="PEP_mutase"/>
    <property type="match status" value="1"/>
</dbReference>
<dbReference type="InterPro" id="IPR040442">
    <property type="entry name" value="Pyrv_kinase-like_dom_sf"/>
</dbReference>
<reference evidence="1 2" key="1">
    <citation type="submission" date="2020-04" db="EMBL/GenBank/DDBJ databases">
        <title>Rhodospirillaceae bacterium KN72 isolated from deep sea.</title>
        <authorList>
            <person name="Zhang D.-C."/>
        </authorList>
    </citation>
    <scope>NUCLEOTIDE SEQUENCE [LARGE SCALE GENOMIC DNA]</scope>
    <source>
        <strain evidence="1 2">KN72</strain>
    </source>
</reference>
<dbReference type="PANTHER" id="PTHR42905">
    <property type="entry name" value="PHOSPHOENOLPYRUVATE CARBOXYLASE"/>
    <property type="match status" value="1"/>
</dbReference>
<evidence type="ECO:0000313" key="1">
    <source>
        <dbReference type="EMBL" id="NMM44791.1"/>
    </source>
</evidence>
<dbReference type="AlphaFoldDB" id="A0A7Y0E1M6"/>
<dbReference type="Proteomes" id="UP000539372">
    <property type="component" value="Unassembled WGS sequence"/>
</dbReference>
<protein>
    <submittedName>
        <fullName evidence="1">Isocitrate lyase/phosphoenolpyruvate mutase family protein</fullName>
    </submittedName>
</protein>
<dbReference type="SUPFAM" id="SSF51621">
    <property type="entry name" value="Phosphoenolpyruvate/pyruvate domain"/>
    <property type="match status" value="1"/>
</dbReference>
<dbReference type="CDD" id="cd00377">
    <property type="entry name" value="ICL_PEPM"/>
    <property type="match status" value="1"/>
</dbReference>
<keyword evidence="1" id="KW-0456">Lyase</keyword>
<dbReference type="GO" id="GO:0016829">
    <property type="term" value="F:lyase activity"/>
    <property type="evidence" value="ECO:0007669"/>
    <property type="project" value="UniProtKB-KW"/>
</dbReference>
<keyword evidence="1" id="KW-0670">Pyruvate</keyword>
<sequence length="272" mass="28613">MTVPTTMDQGAVFRAMHYEGTAFVIPNPWDVGSARVLAKLGFRALATTSAGMAHSMGMRDGSVPRDAVLDHCRCLAAATSLPVSADLEKGFGDTPDSAAETIRAAAATGIAGCSIEDHTGNSRSPIFDFELAVERIAAAVEAARGLGRDFVLTARCENFLWDRPDLNDTVRRLSAFAEAGADVLYAPGLPDIGAVREVCAIGKPVNFLNEVPGGTFDLQELSEAGVARVSVGAALSLFAWGGFVKAARELAENGRFTSFDGSIGFAEMDAFF</sequence>
<dbReference type="Gene3D" id="3.20.20.60">
    <property type="entry name" value="Phosphoenolpyruvate-binding domains"/>
    <property type="match status" value="1"/>
</dbReference>
<gene>
    <name evidence="1" type="ORF">HH303_09910</name>
</gene>
<organism evidence="1 2">
    <name type="scientific">Pacificispira spongiicola</name>
    <dbReference type="NCBI Taxonomy" id="2729598"/>
    <lineage>
        <taxon>Bacteria</taxon>
        <taxon>Pseudomonadati</taxon>
        <taxon>Pseudomonadota</taxon>
        <taxon>Alphaproteobacteria</taxon>
        <taxon>Rhodospirillales</taxon>
        <taxon>Rhodospirillaceae</taxon>
        <taxon>Pacificispira</taxon>
    </lineage>
</organism>
<evidence type="ECO:0000313" key="2">
    <source>
        <dbReference type="Proteomes" id="UP000539372"/>
    </source>
</evidence>
<dbReference type="InterPro" id="IPR015813">
    <property type="entry name" value="Pyrv/PenolPyrv_kinase-like_dom"/>
</dbReference>
<proteinExistence type="predicted"/>
<accession>A0A7Y0E1M6</accession>
<dbReference type="EMBL" id="JABBNT010000003">
    <property type="protein sequence ID" value="NMM44791.1"/>
    <property type="molecule type" value="Genomic_DNA"/>
</dbReference>
<comment type="caution">
    <text evidence="1">The sequence shown here is derived from an EMBL/GenBank/DDBJ whole genome shotgun (WGS) entry which is preliminary data.</text>
</comment>
<name>A0A7Y0E1M6_9PROT</name>
<dbReference type="InterPro" id="IPR039556">
    <property type="entry name" value="ICL/PEPM"/>
</dbReference>